<comment type="catalytic activity">
    <reaction evidence="7">
        <text>DNA(n) + a 2'-deoxyribonucleoside 5'-triphosphate = DNA(n+1) + diphosphate</text>
        <dbReference type="Rhea" id="RHEA:22508"/>
        <dbReference type="Rhea" id="RHEA-COMP:17339"/>
        <dbReference type="Rhea" id="RHEA-COMP:17340"/>
        <dbReference type="ChEBI" id="CHEBI:33019"/>
        <dbReference type="ChEBI" id="CHEBI:61560"/>
        <dbReference type="ChEBI" id="CHEBI:173112"/>
        <dbReference type="EC" id="2.7.7.49"/>
    </reaction>
</comment>
<comment type="catalytic activity">
    <reaction evidence="8">
        <text>DNA(n) + a 2'-deoxyribonucleoside 5'-triphosphate = DNA(n+1) + diphosphate</text>
        <dbReference type="Rhea" id="RHEA:22508"/>
        <dbReference type="Rhea" id="RHEA-COMP:17339"/>
        <dbReference type="Rhea" id="RHEA-COMP:17340"/>
        <dbReference type="ChEBI" id="CHEBI:33019"/>
        <dbReference type="ChEBI" id="CHEBI:61560"/>
        <dbReference type="ChEBI" id="CHEBI:173112"/>
        <dbReference type="EC" id="2.7.7.7"/>
    </reaction>
</comment>
<dbReference type="GO" id="GO:0015074">
    <property type="term" value="P:DNA integration"/>
    <property type="evidence" value="ECO:0007669"/>
    <property type="project" value="InterPro"/>
</dbReference>
<evidence type="ECO:0000259" key="9">
    <source>
        <dbReference type="PROSITE" id="PS50994"/>
    </source>
</evidence>
<evidence type="ECO:0000256" key="3">
    <source>
        <dbReference type="ARBA" id="ARBA00022723"/>
    </source>
</evidence>
<keyword evidence="4" id="KW-0064">Aspartyl protease</keyword>
<evidence type="ECO:0000256" key="4">
    <source>
        <dbReference type="ARBA" id="ARBA00022750"/>
    </source>
</evidence>
<keyword evidence="2" id="KW-0645">Protease</keyword>
<feature type="domain" description="Integrase catalytic" evidence="9">
    <location>
        <begin position="358"/>
        <end position="524"/>
    </location>
</feature>
<evidence type="ECO:0000256" key="2">
    <source>
        <dbReference type="ARBA" id="ARBA00022670"/>
    </source>
</evidence>
<dbReference type="InterPro" id="IPR012337">
    <property type="entry name" value="RNaseH-like_sf"/>
</dbReference>
<evidence type="ECO:0000256" key="6">
    <source>
        <dbReference type="ARBA" id="ARBA00022884"/>
    </source>
</evidence>
<keyword evidence="3" id="KW-0479">Metal-binding</keyword>
<organism evidence="10 11">
    <name type="scientific">Austropuccinia psidii MF-1</name>
    <dbReference type="NCBI Taxonomy" id="1389203"/>
    <lineage>
        <taxon>Eukaryota</taxon>
        <taxon>Fungi</taxon>
        <taxon>Dikarya</taxon>
        <taxon>Basidiomycota</taxon>
        <taxon>Pucciniomycotina</taxon>
        <taxon>Pucciniomycetes</taxon>
        <taxon>Pucciniales</taxon>
        <taxon>Sphaerophragmiaceae</taxon>
        <taxon>Austropuccinia</taxon>
    </lineage>
</organism>
<dbReference type="Gene3D" id="3.30.420.10">
    <property type="entry name" value="Ribonuclease H-like superfamily/Ribonuclease H"/>
    <property type="match status" value="1"/>
</dbReference>
<dbReference type="GO" id="GO:0005634">
    <property type="term" value="C:nucleus"/>
    <property type="evidence" value="ECO:0007669"/>
    <property type="project" value="UniProtKB-ARBA"/>
</dbReference>
<keyword evidence="6" id="KW-0694">RNA-binding</keyword>
<name>A0A9Q3BRM3_9BASI</name>
<dbReference type="Pfam" id="PF07727">
    <property type="entry name" value="RVT_2"/>
    <property type="match status" value="1"/>
</dbReference>
<dbReference type="GO" id="GO:0003887">
    <property type="term" value="F:DNA-directed DNA polymerase activity"/>
    <property type="evidence" value="ECO:0007669"/>
    <property type="project" value="UniProtKB-EC"/>
</dbReference>
<evidence type="ECO:0000256" key="7">
    <source>
        <dbReference type="ARBA" id="ARBA00048173"/>
    </source>
</evidence>
<gene>
    <name evidence="10" type="ORF">O181_009743</name>
</gene>
<dbReference type="InterPro" id="IPR001584">
    <property type="entry name" value="Integrase_cat-core"/>
</dbReference>
<dbReference type="InterPro" id="IPR043502">
    <property type="entry name" value="DNA/RNA_pol_sf"/>
</dbReference>
<dbReference type="Pfam" id="PF22936">
    <property type="entry name" value="Pol_BBD"/>
    <property type="match status" value="1"/>
</dbReference>
<dbReference type="Proteomes" id="UP000765509">
    <property type="component" value="Unassembled WGS sequence"/>
</dbReference>
<dbReference type="InterPro" id="IPR054722">
    <property type="entry name" value="PolX-like_BBD"/>
</dbReference>
<comment type="caution">
    <text evidence="10">The sequence shown here is derived from an EMBL/GenBank/DDBJ whole genome shotgun (WGS) entry which is preliminary data.</text>
</comment>
<keyword evidence="5" id="KW-0378">Hydrolase</keyword>
<dbReference type="AlphaFoldDB" id="A0A9Q3BRM3"/>
<dbReference type="InterPro" id="IPR039537">
    <property type="entry name" value="Retrotran_Ty1/copia-like"/>
</dbReference>
<keyword evidence="11" id="KW-1185">Reference proteome</keyword>
<evidence type="ECO:0000256" key="1">
    <source>
        <dbReference type="ARBA" id="ARBA00022578"/>
    </source>
</evidence>
<evidence type="ECO:0000256" key="8">
    <source>
        <dbReference type="ARBA" id="ARBA00049244"/>
    </source>
</evidence>
<dbReference type="PANTHER" id="PTHR42648:SF18">
    <property type="entry name" value="RETROTRANSPOSON, UNCLASSIFIED-LIKE PROTEIN"/>
    <property type="match status" value="1"/>
</dbReference>
<evidence type="ECO:0000313" key="10">
    <source>
        <dbReference type="EMBL" id="MBW0470028.1"/>
    </source>
</evidence>
<dbReference type="InterPro" id="IPR013103">
    <property type="entry name" value="RVT_2"/>
</dbReference>
<evidence type="ECO:0000313" key="11">
    <source>
        <dbReference type="Proteomes" id="UP000765509"/>
    </source>
</evidence>
<dbReference type="GO" id="GO:0003964">
    <property type="term" value="F:RNA-directed DNA polymerase activity"/>
    <property type="evidence" value="ECO:0007669"/>
    <property type="project" value="UniProtKB-EC"/>
</dbReference>
<dbReference type="SUPFAM" id="SSF53098">
    <property type="entry name" value="Ribonuclease H-like"/>
    <property type="match status" value="1"/>
</dbReference>
<keyword evidence="1" id="KW-0815">Transposition</keyword>
<proteinExistence type="predicted"/>
<dbReference type="Pfam" id="PF25597">
    <property type="entry name" value="SH3_retrovirus"/>
    <property type="match status" value="1"/>
</dbReference>
<dbReference type="PANTHER" id="PTHR42648">
    <property type="entry name" value="TRANSPOSASE, PUTATIVE-RELATED"/>
    <property type="match status" value="1"/>
</dbReference>
<dbReference type="InterPro" id="IPR057670">
    <property type="entry name" value="SH3_retrovirus"/>
</dbReference>
<dbReference type="GO" id="GO:0006508">
    <property type="term" value="P:proteolysis"/>
    <property type="evidence" value="ECO:0007669"/>
    <property type="project" value="UniProtKB-KW"/>
</dbReference>
<dbReference type="InterPro" id="IPR036397">
    <property type="entry name" value="RNaseH_sf"/>
</dbReference>
<dbReference type="GO" id="GO:0046872">
    <property type="term" value="F:metal ion binding"/>
    <property type="evidence" value="ECO:0007669"/>
    <property type="project" value="UniProtKB-KW"/>
</dbReference>
<protein>
    <recommendedName>
        <fullName evidence="9">Integrase catalytic domain-containing protein</fullName>
    </recommendedName>
</protein>
<dbReference type="PROSITE" id="PS50994">
    <property type="entry name" value="INTEGRASE"/>
    <property type="match status" value="1"/>
</dbReference>
<dbReference type="GO" id="GO:0032196">
    <property type="term" value="P:transposition"/>
    <property type="evidence" value="ECO:0007669"/>
    <property type="project" value="UniProtKB-KW"/>
</dbReference>
<sequence>MNDKSLDIKDISTIPVLDGTNYGHWQMRMKIHLRSRDLLKLCKNSQSNDTSTSSVNKGKKASFEAINLITIRITERVFREVVNSETIENSHLLWTKISEQYASKRAINRGQVWMDWQCCFYDGNLQNYIDNCCKLMMELDAVSIVVPNEFLSYSLLGKLGGNPQLRQFVETLTFNKDIIEKPMIILSQLQDFASHIKLNNSSNAKKEHDSSALITSFEEPHKIIFYCSNSKHNNRCTTHKKEDCWAENPQLRLSRQEKKCKNNARTHLSIAQALTTIGGPMSPMCNQVIIDCGATHHMFNSPEFFPDSFKNIRPKVATGDSQSNLLALGIGNTELKCQGKVLKLENCLFVPKLKCNLIIKYPLDIIHIDVVGPITPESVSGSHFLLTIVDQATSYKIVKFLTKKYDSYNQFVGAKNYMENHHDRKIKKLVSDRGGEFLNQKFKNLSTECGFVHIFSPPETPEHNSFAKRANHTVLEEARCLLNHSNLPNQCWAEAVNTSVFLCNLSPTASRGNKSPHSLWTDSPIKLTKLRTFGCQAVIHSLKRQRDWKLAPPGQEGVLLGFENGDTAYQILRLSDLKVAVTRNVTFNKKIFPTIAGRNRSSTWCVKDEHTDHNVSLITEPANNVALNNSETMEDELPTEESCIEDVPPLNSPTHPVSDNNSMNHENSFEQQQRNDIIPRHPTLITSNVDSIHILPYSRRVKTFIMTSNVPKTYRLALQCEEKNKWTDAIRRELLSMNKLKVWDIVDLRSDYKLVGTTWVFKLKRNHLHQAVEYKARLCAQGFTQTPGVDFDKTYAPTGRLNSLRALIAHACANGLEFHQIDVKSAFLNAPLTETVYLSIPQGLDIDRQRYCLRLKKAIYGLKQAPLAWYNQLKDWLHSVGFNACTLDPCVFHRKNPDTLWIYVHVDDMAIFGSNIQQFKREINNEFNIKDVGLADLLLGVKIHQLDNCITLDQQHFIDSLLDLYGMQNCKPVDTPLVPNDYLAPATDDERKAFGDMGVTLEVQLVSLTT</sequence>
<reference evidence="10" key="1">
    <citation type="submission" date="2021-03" db="EMBL/GenBank/DDBJ databases">
        <title>Draft genome sequence of rust myrtle Austropuccinia psidii MF-1, a brazilian biotype.</title>
        <authorList>
            <person name="Quecine M.C."/>
            <person name="Pachon D.M.R."/>
            <person name="Bonatelli M.L."/>
            <person name="Correr F.H."/>
            <person name="Franceschini L.M."/>
            <person name="Leite T.F."/>
            <person name="Margarido G.R.A."/>
            <person name="Almeida C.A."/>
            <person name="Ferrarezi J.A."/>
            <person name="Labate C.A."/>
        </authorList>
    </citation>
    <scope>NUCLEOTIDE SEQUENCE</scope>
    <source>
        <strain evidence="10">MF-1</strain>
    </source>
</reference>
<evidence type="ECO:0000256" key="5">
    <source>
        <dbReference type="ARBA" id="ARBA00022801"/>
    </source>
</evidence>
<dbReference type="SUPFAM" id="SSF56672">
    <property type="entry name" value="DNA/RNA polymerases"/>
    <property type="match status" value="1"/>
</dbReference>
<accession>A0A9Q3BRM3</accession>
<dbReference type="GO" id="GO:0004190">
    <property type="term" value="F:aspartic-type endopeptidase activity"/>
    <property type="evidence" value="ECO:0007669"/>
    <property type="project" value="UniProtKB-KW"/>
</dbReference>
<dbReference type="GO" id="GO:0003723">
    <property type="term" value="F:RNA binding"/>
    <property type="evidence" value="ECO:0007669"/>
    <property type="project" value="UniProtKB-KW"/>
</dbReference>
<dbReference type="EMBL" id="AVOT02002339">
    <property type="protein sequence ID" value="MBW0470028.1"/>
    <property type="molecule type" value="Genomic_DNA"/>
</dbReference>